<name>A0AAD9P853_RIDPI</name>
<keyword evidence="2" id="KW-1185">Reference proteome</keyword>
<proteinExistence type="predicted"/>
<dbReference type="Pfam" id="PF15046">
    <property type="entry name" value="DUF4532"/>
    <property type="match status" value="1"/>
</dbReference>
<dbReference type="EMBL" id="JAODUO010000094">
    <property type="protein sequence ID" value="KAK2189907.1"/>
    <property type="molecule type" value="Genomic_DNA"/>
</dbReference>
<reference evidence="1" key="1">
    <citation type="journal article" date="2023" name="Mol. Biol. Evol.">
        <title>Third-Generation Sequencing Reveals the Adaptive Role of the Epigenome in Three Deep-Sea Polychaetes.</title>
        <authorList>
            <person name="Perez M."/>
            <person name="Aroh O."/>
            <person name="Sun Y."/>
            <person name="Lan Y."/>
            <person name="Juniper S.K."/>
            <person name="Young C.R."/>
            <person name="Angers B."/>
            <person name="Qian P.Y."/>
        </authorList>
    </citation>
    <scope>NUCLEOTIDE SEQUENCE</scope>
    <source>
        <strain evidence="1">R07B-5</strain>
    </source>
</reference>
<dbReference type="AlphaFoldDB" id="A0AAD9P853"/>
<sequence length="274" mass="32039">MATVISPRGTISQRENVMSQCVPDLTGFTPRRMQQLATRRPPRSIVNIECSHYLRSSADDNVHGLPPIGYQLWLEAGKHSPPLPERPDPNYNSNVWRNFREEYGIRLDTEGQNISELIAAMYPLNIPAPSRQGKYTYANFLRETDIVRDLVLKRRILETTKNDVHEFKWLRLKSDLRNPPIDTKGNIEPPKNFKKYATRFVPPPTPEGDSGSERDVRMQVMWNRMLPNKSQPYLWKLSYKLNTPQYEQVQEEIKMRKKFSRRRHLPTVTTHSAR</sequence>
<dbReference type="InterPro" id="IPR029206">
    <property type="entry name" value="DUF4532"/>
</dbReference>
<accession>A0AAD9P853</accession>
<evidence type="ECO:0000313" key="1">
    <source>
        <dbReference type="EMBL" id="KAK2189907.1"/>
    </source>
</evidence>
<dbReference type="PANTHER" id="PTHR35156">
    <property type="entry name" value="TESTIS-EXPRESSED PROTEIN 52"/>
    <property type="match status" value="1"/>
</dbReference>
<dbReference type="Proteomes" id="UP001209878">
    <property type="component" value="Unassembled WGS sequence"/>
</dbReference>
<dbReference type="PANTHER" id="PTHR35156:SF1">
    <property type="entry name" value="TESTIS-EXPRESSED PROTEIN 52"/>
    <property type="match status" value="1"/>
</dbReference>
<comment type="caution">
    <text evidence="1">The sequence shown here is derived from an EMBL/GenBank/DDBJ whole genome shotgun (WGS) entry which is preliminary data.</text>
</comment>
<protein>
    <submittedName>
        <fullName evidence="1">Uncharacterized protein</fullName>
    </submittedName>
</protein>
<gene>
    <name evidence="1" type="ORF">NP493_94g03018</name>
</gene>
<evidence type="ECO:0000313" key="2">
    <source>
        <dbReference type="Proteomes" id="UP001209878"/>
    </source>
</evidence>
<organism evidence="1 2">
    <name type="scientific">Ridgeia piscesae</name>
    <name type="common">Tubeworm</name>
    <dbReference type="NCBI Taxonomy" id="27915"/>
    <lineage>
        <taxon>Eukaryota</taxon>
        <taxon>Metazoa</taxon>
        <taxon>Spiralia</taxon>
        <taxon>Lophotrochozoa</taxon>
        <taxon>Annelida</taxon>
        <taxon>Polychaeta</taxon>
        <taxon>Sedentaria</taxon>
        <taxon>Canalipalpata</taxon>
        <taxon>Sabellida</taxon>
        <taxon>Siboglinidae</taxon>
        <taxon>Ridgeia</taxon>
    </lineage>
</organism>